<dbReference type="InterPro" id="IPR003593">
    <property type="entry name" value="AAA+_ATPase"/>
</dbReference>
<evidence type="ECO:0000313" key="6">
    <source>
        <dbReference type="EMBL" id="TRB00785.1"/>
    </source>
</evidence>
<dbReference type="CDD" id="cd03293">
    <property type="entry name" value="ABC_NrtD_SsuB_transporters"/>
    <property type="match status" value="1"/>
</dbReference>
<keyword evidence="4 6" id="KW-0067">ATP-binding</keyword>
<feature type="domain" description="ABC transporter" evidence="5">
    <location>
        <begin position="10"/>
        <end position="240"/>
    </location>
</feature>
<dbReference type="PANTHER" id="PTHR42788">
    <property type="entry name" value="TAURINE IMPORT ATP-BINDING PROTEIN-RELATED"/>
    <property type="match status" value="1"/>
</dbReference>
<protein>
    <submittedName>
        <fullName evidence="6">ABC transporter ATP-binding protein</fullName>
    </submittedName>
</protein>
<dbReference type="AlphaFoldDB" id="A0A546XJ81"/>
<dbReference type="InterPro" id="IPR017871">
    <property type="entry name" value="ABC_transporter-like_CS"/>
</dbReference>
<organism evidence="6 7">
    <name type="scientific">Agrobacterium tumefaciens</name>
    <dbReference type="NCBI Taxonomy" id="358"/>
    <lineage>
        <taxon>Bacteria</taxon>
        <taxon>Pseudomonadati</taxon>
        <taxon>Pseudomonadota</taxon>
        <taxon>Alphaproteobacteria</taxon>
        <taxon>Hyphomicrobiales</taxon>
        <taxon>Rhizobiaceae</taxon>
        <taxon>Rhizobium/Agrobacterium group</taxon>
        <taxon>Agrobacterium</taxon>
        <taxon>Agrobacterium tumefaciens complex</taxon>
    </lineage>
</organism>
<dbReference type="SUPFAM" id="SSF52540">
    <property type="entry name" value="P-loop containing nucleoside triphosphate hydrolases"/>
    <property type="match status" value="1"/>
</dbReference>
<dbReference type="InterPro" id="IPR003439">
    <property type="entry name" value="ABC_transporter-like_ATP-bd"/>
</dbReference>
<dbReference type="PROSITE" id="PS50893">
    <property type="entry name" value="ABC_TRANSPORTER_2"/>
    <property type="match status" value="1"/>
</dbReference>
<keyword evidence="2" id="KW-0813">Transport</keyword>
<evidence type="ECO:0000313" key="7">
    <source>
        <dbReference type="Proteomes" id="UP000317023"/>
    </source>
</evidence>
<evidence type="ECO:0000256" key="4">
    <source>
        <dbReference type="ARBA" id="ARBA00022840"/>
    </source>
</evidence>
<dbReference type="GO" id="GO:0005524">
    <property type="term" value="F:ATP binding"/>
    <property type="evidence" value="ECO:0007669"/>
    <property type="project" value="UniProtKB-KW"/>
</dbReference>
<dbReference type="Pfam" id="PF00005">
    <property type="entry name" value="ABC_tran"/>
    <property type="match status" value="1"/>
</dbReference>
<dbReference type="PANTHER" id="PTHR42788:SF13">
    <property type="entry name" value="ALIPHATIC SULFONATES IMPORT ATP-BINDING PROTEIN SSUB"/>
    <property type="match status" value="1"/>
</dbReference>
<dbReference type="EMBL" id="SGOE01000011">
    <property type="protein sequence ID" value="TRB00785.1"/>
    <property type="molecule type" value="Genomic_DNA"/>
</dbReference>
<dbReference type="GO" id="GO:0016887">
    <property type="term" value="F:ATP hydrolysis activity"/>
    <property type="evidence" value="ECO:0007669"/>
    <property type="project" value="InterPro"/>
</dbReference>
<evidence type="ECO:0000259" key="5">
    <source>
        <dbReference type="PROSITE" id="PS50893"/>
    </source>
</evidence>
<evidence type="ECO:0000256" key="1">
    <source>
        <dbReference type="ARBA" id="ARBA00005417"/>
    </source>
</evidence>
<gene>
    <name evidence="6" type="ORF">EXN61_24910</name>
</gene>
<sequence>MLDQVRDNYIQVADVDKRYGGNEGLLVLENINLDIKKGEFVSILGPSGCGKSTLLKCIAGLEPISGGGISTRGQAINGPPHGLGMVFQRDMLLDWRTILENVLFTVEIKGKVTAEMKARASAQLARFGLGGYENKRPWELSGGMRQRASICRALLTDPDILLMDEPFGALDAMTRDDLNVEVARIWQETHKTILFITHSISEAVFLSDRVVILDRHPGRIVEILDIDLPRPRELSVRETPEFGRYSGHIRQVFTKLGIFKNA</sequence>
<dbReference type="InterPro" id="IPR027417">
    <property type="entry name" value="P-loop_NTPase"/>
</dbReference>
<accession>A0A546XJ81</accession>
<evidence type="ECO:0000256" key="2">
    <source>
        <dbReference type="ARBA" id="ARBA00022448"/>
    </source>
</evidence>
<dbReference type="PROSITE" id="PS00211">
    <property type="entry name" value="ABC_TRANSPORTER_1"/>
    <property type="match status" value="1"/>
</dbReference>
<reference evidence="6 7" key="1">
    <citation type="journal article" date="2019" name="Appl. Microbiol. Biotechnol.">
        <title>Differential efficiency of wild type rhizogenic strains for rol gene transformation of plants.</title>
        <authorList>
            <person name="Desmet S."/>
            <person name="De Keyser E."/>
            <person name="Van Vaerenbergh J."/>
            <person name="Baeyen S."/>
            <person name="Van Huylenbroeck J."/>
            <person name="Geelen D."/>
            <person name="Dhooghe E."/>
        </authorList>
    </citation>
    <scope>NUCLEOTIDE SEQUENCE [LARGE SCALE GENOMIC DNA]</scope>
    <source>
        <strain evidence="6 7">MAFF210266</strain>
    </source>
</reference>
<evidence type="ECO:0000256" key="3">
    <source>
        <dbReference type="ARBA" id="ARBA00022741"/>
    </source>
</evidence>
<dbReference type="SMART" id="SM00382">
    <property type="entry name" value="AAA"/>
    <property type="match status" value="1"/>
</dbReference>
<comment type="caution">
    <text evidence="6">The sequence shown here is derived from an EMBL/GenBank/DDBJ whole genome shotgun (WGS) entry which is preliminary data.</text>
</comment>
<dbReference type="InterPro" id="IPR050166">
    <property type="entry name" value="ABC_transporter_ATP-bind"/>
</dbReference>
<dbReference type="Gene3D" id="3.40.50.300">
    <property type="entry name" value="P-loop containing nucleotide triphosphate hydrolases"/>
    <property type="match status" value="1"/>
</dbReference>
<dbReference type="RefSeq" id="WP_142859701.1">
    <property type="nucleotide sequence ID" value="NZ_SGOE01000011.1"/>
</dbReference>
<dbReference type="Proteomes" id="UP000317023">
    <property type="component" value="Unassembled WGS sequence"/>
</dbReference>
<name>A0A546XJ81_AGRTU</name>
<keyword evidence="3" id="KW-0547">Nucleotide-binding</keyword>
<comment type="similarity">
    <text evidence="1">Belongs to the ABC transporter superfamily.</text>
</comment>
<proteinExistence type="inferred from homology"/>